<organism evidence="1 2">
    <name type="scientific">Vibrio vulnificus (strain YJ016)</name>
    <dbReference type="NCBI Taxonomy" id="196600"/>
    <lineage>
        <taxon>Bacteria</taxon>
        <taxon>Pseudomonadati</taxon>
        <taxon>Pseudomonadota</taxon>
        <taxon>Gammaproteobacteria</taxon>
        <taxon>Vibrionales</taxon>
        <taxon>Vibrionaceae</taxon>
        <taxon>Vibrio</taxon>
    </lineage>
</organism>
<gene>
    <name evidence="1" type="ordered locus">VVA0848</name>
</gene>
<evidence type="ECO:0000313" key="1">
    <source>
        <dbReference type="EMBL" id="BAC96874.1"/>
    </source>
</evidence>
<proteinExistence type="predicted"/>
<accession>Q7ME36</accession>
<dbReference type="Proteomes" id="UP000002675">
    <property type="component" value="Chromosome II"/>
</dbReference>
<reference evidence="1 2" key="1">
    <citation type="journal article" date="2003" name="Genome Res.">
        <title>Comparative genome analysis of Vibrio vulnificus, a marine pathogen.</title>
        <authorList>
            <person name="Chen C.Y."/>
            <person name="Wu K.M."/>
            <person name="Chang Y.C."/>
            <person name="Chang C.H."/>
            <person name="Tsai H.C."/>
            <person name="Liao T.L."/>
            <person name="Liu Y.M."/>
            <person name="Chen H.J."/>
            <person name="Shen A.B."/>
            <person name="Li J.C."/>
            <person name="Su T.L."/>
            <person name="Shao C.P."/>
            <person name="Lee C.T."/>
            <person name="Hor L.I."/>
            <person name="Tsai S.F."/>
        </authorList>
    </citation>
    <scope>NUCLEOTIDE SEQUENCE [LARGE SCALE GENOMIC DNA]</scope>
    <source>
        <strain evidence="1 2">YJ016</strain>
    </source>
</reference>
<protein>
    <submittedName>
        <fullName evidence="1">Uncharacterized protein</fullName>
    </submittedName>
</protein>
<name>Q7ME36_VIBVY</name>
<dbReference type="KEGG" id="vvy:VVA0848"/>
<dbReference type="PROSITE" id="PS51257">
    <property type="entry name" value="PROKAR_LIPOPROTEIN"/>
    <property type="match status" value="1"/>
</dbReference>
<evidence type="ECO:0000313" key="2">
    <source>
        <dbReference type="Proteomes" id="UP000002675"/>
    </source>
</evidence>
<dbReference type="EMBL" id="BA000038">
    <property type="protein sequence ID" value="BAC96874.1"/>
    <property type="molecule type" value="Genomic_DNA"/>
</dbReference>
<dbReference type="AlphaFoldDB" id="Q7ME36"/>
<dbReference type="HOGENOM" id="CLU_2670158_0_0_6"/>
<sequence length="75" mass="8236">MPMRSWMRLTANGNKMLVMLLVSTLLMVVGCSTVRNPSPTWPTNLNVIELKDGGICLDKASAEKLAEFKADLEAI</sequence>